<dbReference type="InterPro" id="IPR027383">
    <property type="entry name" value="Znf_put"/>
</dbReference>
<comment type="caution">
    <text evidence="5">The sequence shown here is derived from an EMBL/GenBank/DDBJ whole genome shotgun (WGS) entry which is preliminary data.</text>
</comment>
<reference evidence="5 6" key="1">
    <citation type="submission" date="2018-08" db="EMBL/GenBank/DDBJ databases">
        <title>Isolation, diversity and antifungal activity of Actinobacteria from wheat.</title>
        <authorList>
            <person name="Han C."/>
        </authorList>
    </citation>
    <scope>NUCLEOTIDE SEQUENCE [LARGE SCALE GENOMIC DNA]</scope>
    <source>
        <strain evidence="5 6">NEAU-YY421</strain>
    </source>
</reference>
<sequence>MLGPERHRDAGAYALGVLDRADAFRFEEHLAVCPDCSAAVSGFASTTRALARYAGSAPPAAEAFTVVSPALLDRLLAEVGRARRRGERARLRLVAASVVLAAAGAGAVGAYDGGGEPDATRLVARDAKSGVSAVLVEHDRRWGTEVGLEVSDPDGTRDCALVAVARDGTERTVTTWSAGAERSMTTSAGTALRPTEIDHFEVRTRDGERLVSLSSPSGG</sequence>
<dbReference type="EMBL" id="QUAK01000225">
    <property type="protein sequence ID" value="RFU82993.1"/>
    <property type="molecule type" value="Genomic_DNA"/>
</dbReference>
<feature type="transmembrane region" description="Helical" evidence="3">
    <location>
        <begin position="91"/>
        <end position="111"/>
    </location>
</feature>
<keyword evidence="3" id="KW-0472">Membrane</keyword>
<dbReference type="OrthoDB" id="5185837at2"/>
<dbReference type="InterPro" id="IPR041916">
    <property type="entry name" value="Anti_sigma_zinc_sf"/>
</dbReference>
<evidence type="ECO:0000313" key="5">
    <source>
        <dbReference type="EMBL" id="RFU82993.1"/>
    </source>
</evidence>
<keyword evidence="3" id="KW-1133">Transmembrane helix</keyword>
<feature type="domain" description="Putative zinc-finger" evidence="4">
    <location>
        <begin position="11"/>
        <end position="36"/>
    </location>
</feature>
<accession>A0A372LXI6</accession>
<dbReference type="AlphaFoldDB" id="A0A372LXI6"/>
<dbReference type="Gene3D" id="1.10.10.1320">
    <property type="entry name" value="Anti-sigma factor, zinc-finger domain"/>
    <property type="match status" value="1"/>
</dbReference>
<protein>
    <submittedName>
        <fullName evidence="5">Zf-HC2 domain-containing protein</fullName>
    </submittedName>
</protein>
<keyword evidence="6" id="KW-1185">Reference proteome</keyword>
<keyword evidence="3" id="KW-0812">Transmembrane</keyword>
<dbReference type="RefSeq" id="WP_128559305.1">
    <property type="nucleotide sequence ID" value="NZ_QUAK01000225.1"/>
</dbReference>
<keyword evidence="2" id="KW-0804">Transcription</keyword>
<organism evidence="5 6">
    <name type="scientific">Streptomyces triticagri</name>
    <dbReference type="NCBI Taxonomy" id="2293568"/>
    <lineage>
        <taxon>Bacteria</taxon>
        <taxon>Bacillati</taxon>
        <taxon>Actinomycetota</taxon>
        <taxon>Actinomycetes</taxon>
        <taxon>Kitasatosporales</taxon>
        <taxon>Streptomycetaceae</taxon>
        <taxon>Streptomyces</taxon>
    </lineage>
</organism>
<gene>
    <name evidence="5" type="ORF">DY218_30075</name>
</gene>
<dbReference type="Proteomes" id="UP000263094">
    <property type="component" value="Unassembled WGS sequence"/>
</dbReference>
<proteinExistence type="predicted"/>
<evidence type="ECO:0000256" key="2">
    <source>
        <dbReference type="ARBA" id="ARBA00023163"/>
    </source>
</evidence>
<keyword evidence="1" id="KW-0805">Transcription regulation</keyword>
<evidence type="ECO:0000256" key="3">
    <source>
        <dbReference type="SAM" id="Phobius"/>
    </source>
</evidence>
<name>A0A372LXI6_9ACTN</name>
<evidence type="ECO:0000259" key="4">
    <source>
        <dbReference type="Pfam" id="PF13490"/>
    </source>
</evidence>
<dbReference type="Pfam" id="PF13490">
    <property type="entry name" value="zf-HC2"/>
    <property type="match status" value="1"/>
</dbReference>
<evidence type="ECO:0000256" key="1">
    <source>
        <dbReference type="ARBA" id="ARBA00023015"/>
    </source>
</evidence>
<evidence type="ECO:0000313" key="6">
    <source>
        <dbReference type="Proteomes" id="UP000263094"/>
    </source>
</evidence>